<dbReference type="EMBL" id="BGPR01262492">
    <property type="protein sequence ID" value="GBM75587.1"/>
    <property type="molecule type" value="Genomic_DNA"/>
</dbReference>
<feature type="non-terminal residue" evidence="1">
    <location>
        <position position="1"/>
    </location>
</feature>
<proteinExistence type="predicted"/>
<evidence type="ECO:0000313" key="1">
    <source>
        <dbReference type="EMBL" id="GBM75587.1"/>
    </source>
</evidence>
<sequence>GSRYGLYRRFQVTLRTVGETIKGPSSDHGVECVLIDYEHVGRLGSPLECERVWNLSLEFYPLGELISCESPSGVQSVVAVLISELLYVSVANLCKCCFYCYLRFA</sequence>
<gene>
    <name evidence="1" type="ORF">AVEN_235177_1</name>
</gene>
<keyword evidence="2" id="KW-1185">Reference proteome</keyword>
<organism evidence="1 2">
    <name type="scientific">Araneus ventricosus</name>
    <name type="common">Orbweaver spider</name>
    <name type="synonym">Epeira ventricosa</name>
    <dbReference type="NCBI Taxonomy" id="182803"/>
    <lineage>
        <taxon>Eukaryota</taxon>
        <taxon>Metazoa</taxon>
        <taxon>Ecdysozoa</taxon>
        <taxon>Arthropoda</taxon>
        <taxon>Chelicerata</taxon>
        <taxon>Arachnida</taxon>
        <taxon>Araneae</taxon>
        <taxon>Araneomorphae</taxon>
        <taxon>Entelegynae</taxon>
        <taxon>Araneoidea</taxon>
        <taxon>Araneidae</taxon>
        <taxon>Araneus</taxon>
    </lineage>
</organism>
<name>A0A4Y2ICX9_ARAVE</name>
<accession>A0A4Y2ICX9</accession>
<protein>
    <submittedName>
        <fullName evidence="1">Uncharacterized protein</fullName>
    </submittedName>
</protein>
<reference evidence="1 2" key="1">
    <citation type="journal article" date="2019" name="Sci. Rep.">
        <title>Orb-weaving spider Araneus ventricosus genome elucidates the spidroin gene catalogue.</title>
        <authorList>
            <person name="Kono N."/>
            <person name="Nakamura H."/>
            <person name="Ohtoshi R."/>
            <person name="Moran D.A.P."/>
            <person name="Shinohara A."/>
            <person name="Yoshida Y."/>
            <person name="Fujiwara M."/>
            <person name="Mori M."/>
            <person name="Tomita M."/>
            <person name="Arakawa K."/>
        </authorList>
    </citation>
    <scope>NUCLEOTIDE SEQUENCE [LARGE SCALE GENOMIC DNA]</scope>
</reference>
<comment type="caution">
    <text evidence="1">The sequence shown here is derived from an EMBL/GenBank/DDBJ whole genome shotgun (WGS) entry which is preliminary data.</text>
</comment>
<dbReference type="AlphaFoldDB" id="A0A4Y2ICX9"/>
<evidence type="ECO:0000313" key="2">
    <source>
        <dbReference type="Proteomes" id="UP000499080"/>
    </source>
</evidence>
<dbReference type="Proteomes" id="UP000499080">
    <property type="component" value="Unassembled WGS sequence"/>
</dbReference>